<evidence type="ECO:0000259" key="4">
    <source>
        <dbReference type="PROSITE" id="PS51918"/>
    </source>
</evidence>
<accession>A0A1J0GIY5</accession>
<sequence>MIKENIKEVKNYVSKSNLPTYDYVINPYVGCPHACKYCYASFMKRFTNHNQEDWGSFIDVKVCDNKINIKKLENKTVSLSSVTDCYNPLEAKYQITRGILEQFKGSNVILGIVTKSKLILRDIDILKQIKNLTVAISINTLDEDFKNDMDRASSIKDRLNTLKTLHENGIYVVLFMSPIFPYITDFKSIIETSKDYVNEYWFENLNLRGDYKYRILNYIEEKYPHFIDKYKEIYIKKDMNYWELLSKDIDIYCKAAGVKYVNFFYHEQLVKNKLENKNIRIKNDNV</sequence>
<organism evidence="5 6">
    <name type="scientific">Clostridium estertheticum subsp. estertheticum</name>
    <dbReference type="NCBI Taxonomy" id="1552"/>
    <lineage>
        <taxon>Bacteria</taxon>
        <taxon>Bacillati</taxon>
        <taxon>Bacillota</taxon>
        <taxon>Clostridia</taxon>
        <taxon>Eubacteriales</taxon>
        <taxon>Clostridiaceae</taxon>
        <taxon>Clostridium</taxon>
    </lineage>
</organism>
<evidence type="ECO:0000256" key="1">
    <source>
        <dbReference type="ARBA" id="ARBA00022723"/>
    </source>
</evidence>
<evidence type="ECO:0000313" key="5">
    <source>
        <dbReference type="EMBL" id="APC41362.1"/>
    </source>
</evidence>
<keyword evidence="6" id="KW-1185">Reference proteome</keyword>
<dbReference type="KEGG" id="ceu:A7L45_15385"/>
<keyword evidence="3" id="KW-0411">Iron-sulfur</keyword>
<evidence type="ECO:0000313" key="6">
    <source>
        <dbReference type="Proteomes" id="UP000182569"/>
    </source>
</evidence>
<dbReference type="InterPro" id="IPR006638">
    <property type="entry name" value="Elp3/MiaA/NifB-like_rSAM"/>
</dbReference>
<feature type="domain" description="Radical SAM core" evidence="4">
    <location>
        <begin position="14"/>
        <end position="252"/>
    </location>
</feature>
<dbReference type="RefSeq" id="WP_071613658.1">
    <property type="nucleotide sequence ID" value="NZ_CP015756.1"/>
</dbReference>
<dbReference type="AlphaFoldDB" id="A0A1J0GIY5"/>
<dbReference type="SMART" id="SM00729">
    <property type="entry name" value="Elp3"/>
    <property type="match status" value="1"/>
</dbReference>
<dbReference type="InterPro" id="IPR058240">
    <property type="entry name" value="rSAM_sf"/>
</dbReference>
<dbReference type="SUPFAM" id="SSF102114">
    <property type="entry name" value="Radical SAM enzymes"/>
    <property type="match status" value="1"/>
</dbReference>
<protein>
    <submittedName>
        <fullName evidence="5">Radical SAM protein</fullName>
    </submittedName>
</protein>
<dbReference type="SFLD" id="SFLDG01084">
    <property type="entry name" value="Uncharacterised_Radical_SAM_Su"/>
    <property type="match status" value="1"/>
</dbReference>
<dbReference type="InterPro" id="IPR007197">
    <property type="entry name" value="rSAM"/>
</dbReference>
<dbReference type="SFLD" id="SFLDS00029">
    <property type="entry name" value="Radical_SAM"/>
    <property type="match status" value="1"/>
</dbReference>
<dbReference type="CDD" id="cd01335">
    <property type="entry name" value="Radical_SAM"/>
    <property type="match status" value="1"/>
</dbReference>
<dbReference type="InterPro" id="IPR040086">
    <property type="entry name" value="MJ0683-like"/>
</dbReference>
<evidence type="ECO:0000256" key="2">
    <source>
        <dbReference type="ARBA" id="ARBA00023004"/>
    </source>
</evidence>
<proteinExistence type="predicted"/>
<dbReference type="STRING" id="1552.A7L45_15385"/>
<dbReference type="PANTHER" id="PTHR43432:SF3">
    <property type="entry name" value="SLR0285 PROTEIN"/>
    <property type="match status" value="1"/>
</dbReference>
<keyword evidence="2" id="KW-0408">Iron</keyword>
<dbReference type="Pfam" id="PF04055">
    <property type="entry name" value="Radical_SAM"/>
    <property type="match status" value="1"/>
</dbReference>
<dbReference type="GO" id="GO:0046872">
    <property type="term" value="F:metal ion binding"/>
    <property type="evidence" value="ECO:0007669"/>
    <property type="project" value="UniProtKB-KW"/>
</dbReference>
<dbReference type="EMBL" id="CP015756">
    <property type="protein sequence ID" value="APC41362.1"/>
    <property type="molecule type" value="Genomic_DNA"/>
</dbReference>
<name>A0A1J0GIY5_9CLOT</name>
<dbReference type="OrthoDB" id="9785699at2"/>
<keyword evidence="1" id="KW-0479">Metal-binding</keyword>
<dbReference type="GO" id="GO:0051536">
    <property type="term" value="F:iron-sulfur cluster binding"/>
    <property type="evidence" value="ECO:0007669"/>
    <property type="project" value="UniProtKB-KW"/>
</dbReference>
<dbReference type="PANTHER" id="PTHR43432">
    <property type="entry name" value="SLR0285 PROTEIN"/>
    <property type="match status" value="1"/>
</dbReference>
<dbReference type="Proteomes" id="UP000182569">
    <property type="component" value="Chromosome"/>
</dbReference>
<dbReference type="PROSITE" id="PS51918">
    <property type="entry name" value="RADICAL_SAM"/>
    <property type="match status" value="1"/>
</dbReference>
<reference evidence="6" key="1">
    <citation type="journal article" date="2016" name="Front. Microbiol.">
        <title>Complete Genome Sequence of Clostridium estertheticum DSM 8809, a Microbe Identified in Spoiled Vacuum Packed Beef.</title>
        <authorList>
            <person name="Yu Z."/>
            <person name="Gunn L."/>
            <person name="Brennan E."/>
            <person name="Reid R."/>
            <person name="Wall P.G."/>
            <person name="Gaora O.P."/>
            <person name="Hurley D."/>
            <person name="Bolton D."/>
            <person name="Fanning S."/>
        </authorList>
    </citation>
    <scope>NUCLEOTIDE SEQUENCE [LARGE SCALE GENOMIC DNA]</scope>
    <source>
        <strain evidence="6">DSM 8809</strain>
    </source>
</reference>
<evidence type="ECO:0000256" key="3">
    <source>
        <dbReference type="ARBA" id="ARBA00023014"/>
    </source>
</evidence>
<dbReference type="GO" id="GO:0003824">
    <property type="term" value="F:catalytic activity"/>
    <property type="evidence" value="ECO:0007669"/>
    <property type="project" value="InterPro"/>
</dbReference>
<gene>
    <name evidence="5" type="ORF">A7L45_15385</name>
</gene>
<dbReference type="Gene3D" id="3.80.30.30">
    <property type="match status" value="1"/>
</dbReference>